<feature type="compositionally biased region" description="Polar residues" evidence="1">
    <location>
        <begin position="78"/>
        <end position="94"/>
    </location>
</feature>
<gene>
    <name evidence="2" type="ORF">Tco_0627281</name>
</gene>
<feature type="region of interest" description="Disordered" evidence="1">
    <location>
        <begin position="1"/>
        <end position="20"/>
    </location>
</feature>
<evidence type="ECO:0000313" key="3">
    <source>
        <dbReference type="Proteomes" id="UP001151760"/>
    </source>
</evidence>
<accession>A0ABQ4WM04</accession>
<dbReference type="EMBL" id="BQNB010008759">
    <property type="protein sequence ID" value="GJS53919.1"/>
    <property type="molecule type" value="Genomic_DNA"/>
</dbReference>
<comment type="caution">
    <text evidence="2">The sequence shown here is derived from an EMBL/GenBank/DDBJ whole genome shotgun (WGS) entry which is preliminary data.</text>
</comment>
<sequence length="226" mass="24935">MEDFVSSFVTPTPEHEYEDELGDNVRTCLASDCYVVITSSSEPMNTDVSTSFKVTYLVPYVQTKAEAMTAGLVRETRASSAPGNKTETSSSTLGDASPASFRNQIDAEFLDQLNANSAQPTCMVYELCLWYEHEITVREKFEKKFMKSADTIQQRDAKIAGFKSRLKKTEREVAEVIRLRGRVSEVEAMAAAKVEELASLGAQNADLLGKVSGLESVHDGLKEQVL</sequence>
<reference evidence="2" key="1">
    <citation type="journal article" date="2022" name="Int. J. Mol. Sci.">
        <title>Draft Genome of Tanacetum Coccineum: Genomic Comparison of Closely Related Tanacetum-Family Plants.</title>
        <authorList>
            <person name="Yamashiro T."/>
            <person name="Shiraishi A."/>
            <person name="Nakayama K."/>
            <person name="Satake H."/>
        </authorList>
    </citation>
    <scope>NUCLEOTIDE SEQUENCE</scope>
</reference>
<reference evidence="2" key="2">
    <citation type="submission" date="2022-01" db="EMBL/GenBank/DDBJ databases">
        <authorList>
            <person name="Yamashiro T."/>
            <person name="Shiraishi A."/>
            <person name="Satake H."/>
            <person name="Nakayama K."/>
        </authorList>
    </citation>
    <scope>NUCLEOTIDE SEQUENCE</scope>
</reference>
<dbReference type="Proteomes" id="UP001151760">
    <property type="component" value="Unassembled WGS sequence"/>
</dbReference>
<evidence type="ECO:0000256" key="1">
    <source>
        <dbReference type="SAM" id="MobiDB-lite"/>
    </source>
</evidence>
<feature type="region of interest" description="Disordered" evidence="1">
    <location>
        <begin position="74"/>
        <end position="98"/>
    </location>
</feature>
<protein>
    <submittedName>
        <fullName evidence="2">Uncharacterized protein</fullName>
    </submittedName>
</protein>
<name>A0ABQ4WM04_9ASTR</name>
<organism evidence="2 3">
    <name type="scientific">Tanacetum coccineum</name>
    <dbReference type="NCBI Taxonomy" id="301880"/>
    <lineage>
        <taxon>Eukaryota</taxon>
        <taxon>Viridiplantae</taxon>
        <taxon>Streptophyta</taxon>
        <taxon>Embryophyta</taxon>
        <taxon>Tracheophyta</taxon>
        <taxon>Spermatophyta</taxon>
        <taxon>Magnoliopsida</taxon>
        <taxon>eudicotyledons</taxon>
        <taxon>Gunneridae</taxon>
        <taxon>Pentapetalae</taxon>
        <taxon>asterids</taxon>
        <taxon>campanulids</taxon>
        <taxon>Asterales</taxon>
        <taxon>Asteraceae</taxon>
        <taxon>Asteroideae</taxon>
        <taxon>Anthemideae</taxon>
        <taxon>Anthemidinae</taxon>
        <taxon>Tanacetum</taxon>
    </lineage>
</organism>
<proteinExistence type="predicted"/>
<keyword evidence="3" id="KW-1185">Reference proteome</keyword>
<evidence type="ECO:0000313" key="2">
    <source>
        <dbReference type="EMBL" id="GJS53919.1"/>
    </source>
</evidence>